<dbReference type="CDD" id="cd11717">
    <property type="entry name" value="THUMP_THUMPD1_like"/>
    <property type="match status" value="1"/>
</dbReference>
<dbReference type="InterPro" id="IPR040183">
    <property type="entry name" value="THUMPD1-like"/>
</dbReference>
<feature type="compositionally biased region" description="Acidic residues" evidence="2">
    <location>
        <begin position="47"/>
        <end position="73"/>
    </location>
</feature>
<proteinExistence type="predicted"/>
<dbReference type="OrthoDB" id="367221at2759"/>
<keyword evidence="1" id="KW-0694">RNA-binding</keyword>
<dbReference type="Gene3D" id="3.30.2300.10">
    <property type="entry name" value="THUMP superfamily"/>
    <property type="match status" value="1"/>
</dbReference>
<dbReference type="GO" id="GO:0003723">
    <property type="term" value="F:RNA binding"/>
    <property type="evidence" value="ECO:0007669"/>
    <property type="project" value="UniProtKB-UniRule"/>
</dbReference>
<feature type="region of interest" description="Disordered" evidence="2">
    <location>
        <begin position="44"/>
        <end position="78"/>
    </location>
</feature>
<dbReference type="PROSITE" id="PS51165">
    <property type="entry name" value="THUMP"/>
    <property type="match status" value="1"/>
</dbReference>
<dbReference type="FunFam" id="3.30.2300.10:FF:000001">
    <property type="entry name" value="THUMP domain-containing protein 1"/>
    <property type="match status" value="1"/>
</dbReference>
<gene>
    <name evidence="4" type="ORF">WICMUC_002415</name>
</gene>
<dbReference type="PANTHER" id="PTHR13452">
    <property type="entry name" value="THUMP DOMAIN CONTAINING PROTEIN 1-RELATED"/>
    <property type="match status" value="1"/>
</dbReference>
<feature type="region of interest" description="Disordered" evidence="2">
    <location>
        <begin position="1"/>
        <end position="25"/>
    </location>
</feature>
<comment type="caution">
    <text evidence="4">The sequence shown here is derived from an EMBL/GenBank/DDBJ whole genome shotgun (WGS) entry which is preliminary data.</text>
</comment>
<dbReference type="InterPro" id="IPR004114">
    <property type="entry name" value="THUMP_dom"/>
</dbReference>
<protein>
    <recommendedName>
        <fullName evidence="3">THUMP domain-containing protein</fullName>
    </recommendedName>
</protein>
<dbReference type="PANTHER" id="PTHR13452:SF10">
    <property type="entry name" value="THUMP DOMAIN-CONTAINING PROTEIN 1"/>
    <property type="match status" value="1"/>
</dbReference>
<reference evidence="4" key="1">
    <citation type="journal article" date="2021" name="Open Biol.">
        <title>Shared evolutionary footprints suggest mitochondrial oxidative damage underlies multiple complex I losses in fungi.</title>
        <authorList>
            <person name="Schikora-Tamarit M.A."/>
            <person name="Marcet-Houben M."/>
            <person name="Nosek J."/>
            <person name="Gabaldon T."/>
        </authorList>
    </citation>
    <scope>NUCLEOTIDE SEQUENCE</scope>
    <source>
        <strain evidence="4">CBS6341</strain>
    </source>
</reference>
<sequence>MGKRKNGGDDRDHPQTSGIYATCQRKAEKKCEKELSLIFEEKLNEWYPEELNQDDDDDDNDDDDKNEDDDDDNGKELSIEESIKKELQELNSNDNKHSKDKGLSSGGLKPKFQFIDLGCECVIFCKTRKPIDPVEFVTKLCQFYKDSSIKSTRFTQKLTPITLSSSGSEEELIKLAKIILKPHFHKEINQSPLKFAIQVTRRNFNVLGKDEIIRKIAECVGKSHGHSVDLKNFDKLIIVECFKNNIGMSVVDQNYSNELEKFNLQMIFEKNQINNNNELSRVKPTI</sequence>
<reference evidence="4" key="2">
    <citation type="submission" date="2021-01" db="EMBL/GenBank/DDBJ databases">
        <authorList>
            <person name="Schikora-Tamarit M.A."/>
        </authorList>
    </citation>
    <scope>NUCLEOTIDE SEQUENCE</scope>
    <source>
        <strain evidence="4">CBS6341</strain>
    </source>
</reference>
<evidence type="ECO:0000313" key="4">
    <source>
        <dbReference type="EMBL" id="KAH3676118.1"/>
    </source>
</evidence>
<evidence type="ECO:0000256" key="1">
    <source>
        <dbReference type="PROSITE-ProRule" id="PRU00529"/>
    </source>
</evidence>
<organism evidence="4 5">
    <name type="scientific">Wickerhamomyces mucosus</name>
    <dbReference type="NCBI Taxonomy" id="1378264"/>
    <lineage>
        <taxon>Eukaryota</taxon>
        <taxon>Fungi</taxon>
        <taxon>Dikarya</taxon>
        <taxon>Ascomycota</taxon>
        <taxon>Saccharomycotina</taxon>
        <taxon>Saccharomycetes</taxon>
        <taxon>Phaffomycetales</taxon>
        <taxon>Wickerhamomycetaceae</taxon>
        <taxon>Wickerhamomyces</taxon>
    </lineage>
</organism>
<dbReference type="Proteomes" id="UP000769528">
    <property type="component" value="Unassembled WGS sequence"/>
</dbReference>
<name>A0A9P8PPW8_9ASCO</name>
<feature type="compositionally biased region" description="Basic and acidic residues" evidence="2">
    <location>
        <begin position="1"/>
        <end position="14"/>
    </location>
</feature>
<dbReference type="EMBL" id="JAEUBF010000681">
    <property type="protein sequence ID" value="KAH3676118.1"/>
    <property type="molecule type" value="Genomic_DNA"/>
</dbReference>
<dbReference type="Pfam" id="PF02926">
    <property type="entry name" value="THUMP"/>
    <property type="match status" value="1"/>
</dbReference>
<dbReference type="SUPFAM" id="SSF143437">
    <property type="entry name" value="THUMP domain-like"/>
    <property type="match status" value="1"/>
</dbReference>
<accession>A0A9P8PPW8</accession>
<feature type="domain" description="THUMP" evidence="3">
    <location>
        <begin position="143"/>
        <end position="252"/>
    </location>
</feature>
<evidence type="ECO:0000259" key="3">
    <source>
        <dbReference type="PROSITE" id="PS51165"/>
    </source>
</evidence>
<evidence type="ECO:0000256" key="2">
    <source>
        <dbReference type="SAM" id="MobiDB-lite"/>
    </source>
</evidence>
<dbReference type="SMART" id="SM00981">
    <property type="entry name" value="THUMP"/>
    <property type="match status" value="1"/>
</dbReference>
<dbReference type="AlphaFoldDB" id="A0A9P8PPW8"/>
<dbReference type="GO" id="GO:0006400">
    <property type="term" value="P:tRNA modification"/>
    <property type="evidence" value="ECO:0007669"/>
    <property type="project" value="InterPro"/>
</dbReference>
<keyword evidence="5" id="KW-1185">Reference proteome</keyword>
<evidence type="ECO:0000313" key="5">
    <source>
        <dbReference type="Proteomes" id="UP000769528"/>
    </source>
</evidence>